<dbReference type="InterPro" id="IPR050388">
    <property type="entry name" value="ABC_Ni/Peptide_Import"/>
</dbReference>
<evidence type="ECO:0000259" key="8">
    <source>
        <dbReference type="PROSITE" id="PS50893"/>
    </source>
</evidence>
<dbReference type="PROSITE" id="PS50893">
    <property type="entry name" value="ABC_TRANSPORTER_2"/>
    <property type="match status" value="1"/>
</dbReference>
<name>A0A090IZI5_9BACI</name>
<evidence type="ECO:0000313" key="10">
    <source>
        <dbReference type="Proteomes" id="UP000040576"/>
    </source>
</evidence>
<dbReference type="GO" id="GO:0005886">
    <property type="term" value="C:plasma membrane"/>
    <property type="evidence" value="ECO:0007669"/>
    <property type="project" value="UniProtKB-SubCell"/>
</dbReference>
<dbReference type="Proteomes" id="UP000040576">
    <property type="component" value="Unassembled WGS sequence"/>
</dbReference>
<dbReference type="SUPFAM" id="SSF52540">
    <property type="entry name" value="P-loop containing nucleoside triphosphate hydrolases"/>
    <property type="match status" value="1"/>
</dbReference>
<evidence type="ECO:0000256" key="3">
    <source>
        <dbReference type="ARBA" id="ARBA00022448"/>
    </source>
</evidence>
<dbReference type="Pfam" id="PF08352">
    <property type="entry name" value="oligo_HPY"/>
    <property type="match status" value="1"/>
</dbReference>
<evidence type="ECO:0000256" key="4">
    <source>
        <dbReference type="ARBA" id="ARBA00022475"/>
    </source>
</evidence>
<dbReference type="AlphaFoldDB" id="A0A090IZI5"/>
<dbReference type="FunFam" id="3.40.50.300:FF:000016">
    <property type="entry name" value="Oligopeptide ABC transporter ATP-binding component"/>
    <property type="match status" value="1"/>
</dbReference>
<dbReference type="CDD" id="cd03257">
    <property type="entry name" value="ABC_NikE_OppD_transporters"/>
    <property type="match status" value="1"/>
</dbReference>
<dbReference type="InterPro" id="IPR027417">
    <property type="entry name" value="P-loop_NTPase"/>
</dbReference>
<evidence type="ECO:0000256" key="6">
    <source>
        <dbReference type="ARBA" id="ARBA00022840"/>
    </source>
</evidence>
<dbReference type="GO" id="GO:0015833">
    <property type="term" value="P:peptide transport"/>
    <property type="evidence" value="ECO:0007669"/>
    <property type="project" value="InterPro"/>
</dbReference>
<evidence type="ECO:0000256" key="1">
    <source>
        <dbReference type="ARBA" id="ARBA00004202"/>
    </source>
</evidence>
<protein>
    <submittedName>
        <fullName evidence="9">Oligopeptide transport ATP-binding protein AppD</fullName>
    </submittedName>
</protein>
<keyword evidence="5" id="KW-0547">Nucleotide-binding</keyword>
<feature type="domain" description="ABC transporter" evidence="8">
    <location>
        <begin position="17"/>
        <end position="265"/>
    </location>
</feature>
<keyword evidence="7" id="KW-0472">Membrane</keyword>
<gene>
    <name evidence="9" type="primary">appD1</name>
    <name evidence="9" type="ORF">BT1A1_1118</name>
</gene>
<keyword evidence="4" id="KW-1003">Cell membrane</keyword>
<evidence type="ECO:0000256" key="5">
    <source>
        <dbReference type="ARBA" id="ARBA00022741"/>
    </source>
</evidence>
<reference evidence="9 10" key="1">
    <citation type="submission" date="2014-07" db="EMBL/GenBank/DDBJ databases">
        <authorList>
            <person name="Wibberg Daniel"/>
        </authorList>
    </citation>
    <scope>NUCLEOTIDE SEQUENCE [LARGE SCALE GENOMIC DNA]</scope>
</reference>
<dbReference type="InterPro" id="IPR003439">
    <property type="entry name" value="ABC_transporter-like_ATP-bd"/>
</dbReference>
<keyword evidence="6 9" id="KW-0067">ATP-binding</keyword>
<dbReference type="NCBIfam" id="TIGR01727">
    <property type="entry name" value="oligo_HPY"/>
    <property type="match status" value="1"/>
</dbReference>
<evidence type="ECO:0000256" key="2">
    <source>
        <dbReference type="ARBA" id="ARBA00005417"/>
    </source>
</evidence>
<dbReference type="PANTHER" id="PTHR43297:SF2">
    <property type="entry name" value="DIPEPTIDE TRANSPORT ATP-BINDING PROTEIN DPPD"/>
    <property type="match status" value="1"/>
</dbReference>
<evidence type="ECO:0000256" key="7">
    <source>
        <dbReference type="ARBA" id="ARBA00023136"/>
    </source>
</evidence>
<keyword evidence="10" id="KW-1185">Reference proteome</keyword>
<dbReference type="InterPro" id="IPR013563">
    <property type="entry name" value="Oligopep_ABC_C"/>
</dbReference>
<comment type="subcellular location">
    <subcellularLocation>
        <location evidence="1">Cell membrane</location>
        <topology evidence="1">Peripheral membrane protein</topology>
    </subcellularLocation>
</comment>
<organism evidence="9 10">
    <name type="scientific">Caldibacillus thermoamylovorans</name>
    <dbReference type="NCBI Taxonomy" id="35841"/>
    <lineage>
        <taxon>Bacteria</taxon>
        <taxon>Bacillati</taxon>
        <taxon>Bacillota</taxon>
        <taxon>Bacilli</taxon>
        <taxon>Bacillales</taxon>
        <taxon>Bacillaceae</taxon>
        <taxon>Caldibacillus</taxon>
    </lineage>
</organism>
<evidence type="ECO:0000313" key="9">
    <source>
        <dbReference type="EMBL" id="CEE00950.1"/>
    </source>
</evidence>
<dbReference type="GeneID" id="92960258"/>
<dbReference type="EMBL" id="CCRF01000038">
    <property type="protein sequence ID" value="CEE00950.1"/>
    <property type="molecule type" value="Genomic_DNA"/>
</dbReference>
<accession>A0A090IZI5</accession>
<dbReference type="GO" id="GO:0005524">
    <property type="term" value="F:ATP binding"/>
    <property type="evidence" value="ECO:0007669"/>
    <property type="project" value="UniProtKB-KW"/>
</dbReference>
<sequence length="342" mass="38023">MSKLTHASKKAPLLEVNHLETAFKIDREYYNAVDNVSFTVKPRQVVGIVGESGCGKSVLSLSVMRLLPKGISEIRSGEILFDGKDLVKMSENEINNIRGKDIAMIFQEPMTSLNPVFTIGYQLQEVLLNHMEISKKEARQKSIELLKGVGISRPDKIVDEYPHQLSGGMRQRVMIAMAIACQPKLLIADEPTTALDVTVQAQILELLKEIQSANDMAIILITHDLGVVAEMCDDVIVMYAGKIVERTDVDTLFYNPKHPYTKLLMGAIPKMDEDREVLESIKGIVPSLKNMPKVGCKFAARCPHAMPECSFVTPQLAETEQGHEVACLLYETSRPKEGMNVQ</sequence>
<dbReference type="RefSeq" id="WP_034768904.1">
    <property type="nucleotide sequence ID" value="NZ_CCRF01000038.1"/>
</dbReference>
<dbReference type="PROSITE" id="PS00211">
    <property type="entry name" value="ABC_TRANSPORTER_1"/>
    <property type="match status" value="1"/>
</dbReference>
<dbReference type="Gene3D" id="3.40.50.300">
    <property type="entry name" value="P-loop containing nucleotide triphosphate hydrolases"/>
    <property type="match status" value="1"/>
</dbReference>
<keyword evidence="3" id="KW-0813">Transport</keyword>
<dbReference type="InterPro" id="IPR003593">
    <property type="entry name" value="AAA+_ATPase"/>
</dbReference>
<proteinExistence type="inferred from homology"/>
<dbReference type="Pfam" id="PF00005">
    <property type="entry name" value="ABC_tran"/>
    <property type="match status" value="1"/>
</dbReference>
<dbReference type="SMART" id="SM00382">
    <property type="entry name" value="AAA"/>
    <property type="match status" value="1"/>
</dbReference>
<dbReference type="PANTHER" id="PTHR43297">
    <property type="entry name" value="OLIGOPEPTIDE TRANSPORT ATP-BINDING PROTEIN APPD"/>
    <property type="match status" value="1"/>
</dbReference>
<dbReference type="InterPro" id="IPR017871">
    <property type="entry name" value="ABC_transporter-like_CS"/>
</dbReference>
<dbReference type="GO" id="GO:0016887">
    <property type="term" value="F:ATP hydrolysis activity"/>
    <property type="evidence" value="ECO:0007669"/>
    <property type="project" value="InterPro"/>
</dbReference>
<comment type="similarity">
    <text evidence="2">Belongs to the ABC transporter superfamily.</text>
</comment>